<proteinExistence type="inferred from homology"/>
<reference evidence="5" key="1">
    <citation type="submission" date="2016-10" db="EMBL/GenBank/DDBJ databases">
        <authorList>
            <person name="Varghese N."/>
            <person name="Submissions S."/>
        </authorList>
    </citation>
    <scope>NUCLEOTIDE SEQUENCE [LARGE SCALE GENOMIC DNA]</scope>
    <source>
        <strain evidence="5">DSM 45079</strain>
    </source>
</reference>
<keyword evidence="2" id="KW-1133">Transmembrane helix</keyword>
<gene>
    <name evidence="4" type="ORF">SAMN04488563_1356</name>
</gene>
<dbReference type="SUPFAM" id="SSF103481">
    <property type="entry name" value="Multidrug resistance efflux transporter EmrE"/>
    <property type="match status" value="2"/>
</dbReference>
<dbReference type="Proteomes" id="UP000182977">
    <property type="component" value="Chromosome I"/>
</dbReference>
<dbReference type="Pfam" id="PF00892">
    <property type="entry name" value="EamA"/>
    <property type="match status" value="1"/>
</dbReference>
<feature type="transmembrane region" description="Helical" evidence="2">
    <location>
        <begin position="239"/>
        <end position="263"/>
    </location>
</feature>
<dbReference type="OrthoDB" id="6707571at2"/>
<dbReference type="RefSeq" id="WP_046766848.1">
    <property type="nucleotide sequence ID" value="NZ_KQ061220.1"/>
</dbReference>
<dbReference type="EMBL" id="LT629791">
    <property type="protein sequence ID" value="SDU37537.1"/>
    <property type="molecule type" value="Genomic_DNA"/>
</dbReference>
<evidence type="ECO:0000313" key="4">
    <source>
        <dbReference type="EMBL" id="SDU37537.1"/>
    </source>
</evidence>
<feature type="transmembrane region" description="Helical" evidence="2">
    <location>
        <begin position="214"/>
        <end position="233"/>
    </location>
</feature>
<feature type="transmembrane region" description="Helical" evidence="2">
    <location>
        <begin position="148"/>
        <end position="167"/>
    </location>
</feature>
<feature type="transmembrane region" description="Helical" evidence="2">
    <location>
        <begin position="270"/>
        <end position="288"/>
    </location>
</feature>
<dbReference type="PANTHER" id="PTHR22911">
    <property type="entry name" value="ACYL-MALONYL CONDENSING ENZYME-RELATED"/>
    <property type="match status" value="1"/>
</dbReference>
<dbReference type="AlphaFoldDB" id="A0A1H2I054"/>
<accession>A0A1H2I054</accession>
<feature type="transmembrane region" description="Helical" evidence="2">
    <location>
        <begin position="61"/>
        <end position="80"/>
    </location>
</feature>
<dbReference type="InterPro" id="IPR000620">
    <property type="entry name" value="EamA_dom"/>
</dbReference>
<evidence type="ECO:0000256" key="1">
    <source>
        <dbReference type="ARBA" id="ARBA00007362"/>
    </source>
</evidence>
<dbReference type="InterPro" id="IPR037185">
    <property type="entry name" value="EmrE-like"/>
</dbReference>
<feature type="transmembrane region" description="Helical" evidence="2">
    <location>
        <begin position="109"/>
        <end position="136"/>
    </location>
</feature>
<organism evidence="4 5">
    <name type="scientific">Jiangella alkaliphila</name>
    <dbReference type="NCBI Taxonomy" id="419479"/>
    <lineage>
        <taxon>Bacteria</taxon>
        <taxon>Bacillati</taxon>
        <taxon>Actinomycetota</taxon>
        <taxon>Actinomycetes</taxon>
        <taxon>Jiangellales</taxon>
        <taxon>Jiangellaceae</taxon>
        <taxon>Jiangella</taxon>
    </lineage>
</organism>
<feature type="transmembrane region" description="Helical" evidence="2">
    <location>
        <begin position="179"/>
        <end position="202"/>
    </location>
</feature>
<feature type="transmembrane region" description="Helical" evidence="2">
    <location>
        <begin position="32"/>
        <end position="54"/>
    </location>
</feature>
<keyword evidence="5" id="KW-1185">Reference proteome</keyword>
<evidence type="ECO:0000256" key="2">
    <source>
        <dbReference type="SAM" id="Phobius"/>
    </source>
</evidence>
<evidence type="ECO:0000259" key="3">
    <source>
        <dbReference type="Pfam" id="PF00892"/>
    </source>
</evidence>
<keyword evidence="2" id="KW-0812">Transmembrane</keyword>
<dbReference type="GO" id="GO:0016020">
    <property type="term" value="C:membrane"/>
    <property type="evidence" value="ECO:0007669"/>
    <property type="project" value="InterPro"/>
</dbReference>
<protein>
    <submittedName>
        <fullName evidence="4">EamA-like transporter family protein</fullName>
    </submittedName>
</protein>
<evidence type="ECO:0000313" key="5">
    <source>
        <dbReference type="Proteomes" id="UP000182977"/>
    </source>
</evidence>
<comment type="similarity">
    <text evidence="1">Belongs to the EamA transporter family.</text>
</comment>
<name>A0A1H2I054_9ACTN</name>
<dbReference type="STRING" id="419479.SAMN04488563_1356"/>
<feature type="domain" description="EamA" evidence="3">
    <location>
        <begin position="1"/>
        <end position="136"/>
    </location>
</feature>
<sequence>MGDLFAMLALLLFAANAFVVRAAAAHLGQRTGFLVALVANVVVGAVLVAGHLVVRSEPLRIDPLALAMFAVSGIFASYLGRRGYFRTVETIGPSRASAIQNSSPAFALLLGWLVLGETLGPAQLLCMAGVLAGLYLCGGRLAGGAVPWREIGIGVFSAAAYAVGNIVRGDALDRWSEPLLGALAGAVTATVVYGLLHPPAWAADSGLRRPRRGLALWSLSGALTIGGQAAVIASTGYLAVSVAVAISAATPMVVIPVSVLLFANREKVRPRTVAGAVLIAGGVVGLVLS</sequence>
<keyword evidence="2" id="KW-0472">Membrane</keyword>